<proteinExistence type="predicted"/>
<organism evidence="1 2">
    <name type="scientific">Glossina palpalis gambiensis</name>
    <dbReference type="NCBI Taxonomy" id="67801"/>
    <lineage>
        <taxon>Eukaryota</taxon>
        <taxon>Metazoa</taxon>
        <taxon>Ecdysozoa</taxon>
        <taxon>Arthropoda</taxon>
        <taxon>Hexapoda</taxon>
        <taxon>Insecta</taxon>
        <taxon>Pterygota</taxon>
        <taxon>Neoptera</taxon>
        <taxon>Endopterygota</taxon>
        <taxon>Diptera</taxon>
        <taxon>Brachycera</taxon>
        <taxon>Muscomorpha</taxon>
        <taxon>Hippoboscoidea</taxon>
        <taxon>Glossinidae</taxon>
        <taxon>Glossina</taxon>
    </lineage>
</organism>
<dbReference type="EMBL" id="JXJN01012435">
    <property type="status" value="NOT_ANNOTATED_CDS"/>
    <property type="molecule type" value="Genomic_DNA"/>
</dbReference>
<evidence type="ECO:0000313" key="1">
    <source>
        <dbReference type="EnsemblMetazoa" id="GPPI026470-PA"/>
    </source>
</evidence>
<dbReference type="AlphaFoldDB" id="A0A1B0BDD0"/>
<name>A0A1B0BDD0_9MUSC</name>
<evidence type="ECO:0000313" key="2">
    <source>
        <dbReference type="Proteomes" id="UP000092460"/>
    </source>
</evidence>
<keyword evidence="2" id="KW-1185">Reference proteome</keyword>
<dbReference type="EnsemblMetazoa" id="GPPI026470-RA">
    <property type="protein sequence ID" value="GPPI026470-PA"/>
    <property type="gene ID" value="GPPI026470"/>
</dbReference>
<protein>
    <submittedName>
        <fullName evidence="1">Uncharacterized protein</fullName>
    </submittedName>
</protein>
<dbReference type="VEuPathDB" id="VectorBase:GPPI026470"/>
<reference evidence="1" key="2">
    <citation type="submission" date="2020-05" db="UniProtKB">
        <authorList>
            <consortium name="EnsemblMetazoa"/>
        </authorList>
    </citation>
    <scope>IDENTIFICATION</scope>
    <source>
        <strain evidence="1">IAEA</strain>
    </source>
</reference>
<dbReference type="Proteomes" id="UP000092460">
    <property type="component" value="Unassembled WGS sequence"/>
</dbReference>
<reference evidence="2" key="1">
    <citation type="submission" date="2015-01" db="EMBL/GenBank/DDBJ databases">
        <authorList>
            <person name="Aksoy S."/>
            <person name="Warren W."/>
            <person name="Wilson R.K."/>
        </authorList>
    </citation>
    <scope>NUCLEOTIDE SEQUENCE [LARGE SCALE GENOMIC DNA]</scope>
    <source>
        <strain evidence="2">IAEA</strain>
    </source>
</reference>
<accession>A0A1B0BDD0</accession>
<sequence length="160" mass="18899">MHLQNARKSRVGLKQHVHVMLSRSNRFPEVFLHCHFKRRQPGHMFAFKVLSTKCTQTETLLTQFTLKYACGSLLLYNLYRKFWSATGKEASINFIPKNNAIWPTNKNNNNTPYNNELLVKQNYLDRYCSPSNCTEKPNVTTYPPSWKSIFGYDIRYWQLI</sequence>